<keyword evidence="2" id="KW-1185">Reference proteome</keyword>
<proteinExistence type="predicted"/>
<organism evidence="1 2">
    <name type="scientific">Micromonospora rosaria</name>
    <dbReference type="NCBI Taxonomy" id="47874"/>
    <lineage>
        <taxon>Bacteria</taxon>
        <taxon>Bacillati</taxon>
        <taxon>Actinomycetota</taxon>
        <taxon>Actinomycetes</taxon>
        <taxon>Micromonosporales</taxon>
        <taxon>Micromonosporaceae</taxon>
        <taxon>Micromonospora</taxon>
    </lineage>
</organism>
<evidence type="ECO:0000313" key="1">
    <source>
        <dbReference type="EMBL" id="KXK60151.1"/>
    </source>
</evidence>
<dbReference type="RefSeq" id="WP_067368952.1">
    <property type="nucleotide sequence ID" value="NZ_JBIUBN010000004.1"/>
</dbReference>
<accession>A0A136PP47</accession>
<dbReference type="Proteomes" id="UP000070620">
    <property type="component" value="Unassembled WGS sequence"/>
</dbReference>
<dbReference type="AlphaFoldDB" id="A0A136PP47"/>
<gene>
    <name evidence="1" type="ORF">AWW66_20400</name>
</gene>
<dbReference type="SUPFAM" id="SSF52540">
    <property type="entry name" value="P-loop containing nucleoside triphosphate hydrolases"/>
    <property type="match status" value="1"/>
</dbReference>
<evidence type="ECO:0008006" key="3">
    <source>
        <dbReference type="Google" id="ProtNLM"/>
    </source>
</evidence>
<dbReference type="EMBL" id="LRQV01000082">
    <property type="protein sequence ID" value="KXK60151.1"/>
    <property type="molecule type" value="Genomic_DNA"/>
</dbReference>
<sequence>MARRVYLHVGAPKTGSTYVQDVWWGNRDALKGAGILLPGTAAAHDQAMTDLRAVSWRDPDARWTWDRLAGEARRWAGDVIISNEGLGAATGDQAARAVASLAPAEVHVIVAGRDLWRTFPSMWQQSIRARSTWRFESFLRAVETGKFDSFWEHHTPTRMLRRWGDLVPAERRHLVTVPPPGAPRDLLWRRFAGIVGIPDGLCELPAPTSNPSLGAAEVEVLRRVNQALGDRYPHRTPYQRVVQRHLVNAVLKQRGNELRFGVGPDRADWVRDLAERQIEELSAYPCRVAGDLADLRPAPATLVRTSVPTPDELDDGQVLQVAIETIVGLLGQADALSRRADRQYDEVLSRLTARAVGGVRRTLRRASPRD</sequence>
<dbReference type="InterPro" id="IPR027417">
    <property type="entry name" value="P-loop_NTPase"/>
</dbReference>
<protein>
    <recommendedName>
        <fullName evidence="3">Sulfotransferase family protein</fullName>
    </recommendedName>
</protein>
<evidence type="ECO:0000313" key="2">
    <source>
        <dbReference type="Proteomes" id="UP000070620"/>
    </source>
</evidence>
<name>A0A136PP47_9ACTN</name>
<dbReference type="OrthoDB" id="5144031at2"/>
<reference evidence="1 2" key="1">
    <citation type="submission" date="2016-01" db="EMBL/GenBank/DDBJ databases">
        <title>Whole genome sequence and analysis of Micromonospora rosaria DSM 803, which can produce antibacterial substance rosamicin.</title>
        <authorList>
            <person name="Yang H."/>
            <person name="He X."/>
            <person name="Zhu D."/>
        </authorList>
    </citation>
    <scope>NUCLEOTIDE SEQUENCE [LARGE SCALE GENOMIC DNA]</scope>
    <source>
        <strain evidence="1 2">DSM 803</strain>
    </source>
</reference>
<comment type="caution">
    <text evidence="1">The sequence shown here is derived from an EMBL/GenBank/DDBJ whole genome shotgun (WGS) entry which is preliminary data.</text>
</comment>